<gene>
    <name evidence="3" type="ORF">GCM10022277_00700</name>
</gene>
<dbReference type="SUPFAM" id="SSF143011">
    <property type="entry name" value="RelE-like"/>
    <property type="match status" value="1"/>
</dbReference>
<dbReference type="Proteomes" id="UP001501565">
    <property type="component" value="Unassembled WGS sequence"/>
</dbReference>
<accession>A0ABP7LXX6</accession>
<dbReference type="Gene3D" id="3.30.2310.20">
    <property type="entry name" value="RelE-like"/>
    <property type="match status" value="1"/>
</dbReference>
<sequence>MIIEWSEPAELDLGDIYAHIARDVPSYAEQFIDRIIDAVSLLTDQPLMGREVPEAERKDVRELIFQNYRILYLIKADHLYIIAVIHGSRDLAKMEHKPWEII</sequence>
<evidence type="ECO:0000256" key="1">
    <source>
        <dbReference type="ARBA" id="ARBA00006226"/>
    </source>
</evidence>
<dbReference type="InterPro" id="IPR051803">
    <property type="entry name" value="TA_system_RelE-like_toxin"/>
</dbReference>
<evidence type="ECO:0000313" key="3">
    <source>
        <dbReference type="EMBL" id="GAA3909856.1"/>
    </source>
</evidence>
<dbReference type="InterPro" id="IPR035093">
    <property type="entry name" value="RelE/ParE_toxin_dom_sf"/>
</dbReference>
<protein>
    <recommendedName>
        <fullName evidence="5">Type II toxin-antitoxin system RelE/ParE family toxin</fullName>
    </recommendedName>
</protein>
<name>A0ABP7LXX6_9GAMM</name>
<reference evidence="4" key="1">
    <citation type="journal article" date="2019" name="Int. J. Syst. Evol. Microbiol.">
        <title>The Global Catalogue of Microorganisms (GCM) 10K type strain sequencing project: providing services to taxonomists for standard genome sequencing and annotation.</title>
        <authorList>
            <consortium name="The Broad Institute Genomics Platform"/>
            <consortium name="The Broad Institute Genome Sequencing Center for Infectious Disease"/>
            <person name="Wu L."/>
            <person name="Ma J."/>
        </authorList>
    </citation>
    <scope>NUCLEOTIDE SEQUENCE [LARGE SCALE GENOMIC DNA]</scope>
    <source>
        <strain evidence="4">JCM 17551</strain>
    </source>
</reference>
<dbReference type="PANTHER" id="PTHR33755">
    <property type="entry name" value="TOXIN PARE1-RELATED"/>
    <property type="match status" value="1"/>
</dbReference>
<evidence type="ECO:0000256" key="2">
    <source>
        <dbReference type="ARBA" id="ARBA00022649"/>
    </source>
</evidence>
<proteinExistence type="inferred from homology"/>
<dbReference type="EMBL" id="BAABBN010000002">
    <property type="protein sequence ID" value="GAA3909856.1"/>
    <property type="molecule type" value="Genomic_DNA"/>
</dbReference>
<dbReference type="PANTHER" id="PTHR33755:SF5">
    <property type="entry name" value="TYPE II TOXIN-ANTITOXIN SYSTEM RELE_PARE FAMILY TOXIN"/>
    <property type="match status" value="1"/>
</dbReference>
<keyword evidence="4" id="KW-1185">Reference proteome</keyword>
<dbReference type="Pfam" id="PF05016">
    <property type="entry name" value="ParE_toxin"/>
    <property type="match status" value="1"/>
</dbReference>
<comment type="similarity">
    <text evidence="1">Belongs to the RelE toxin family.</text>
</comment>
<organism evidence="3 4">
    <name type="scientific">Litoribacillus peritrichatus</name>
    <dbReference type="NCBI Taxonomy" id="718191"/>
    <lineage>
        <taxon>Bacteria</taxon>
        <taxon>Pseudomonadati</taxon>
        <taxon>Pseudomonadota</taxon>
        <taxon>Gammaproteobacteria</taxon>
        <taxon>Oceanospirillales</taxon>
        <taxon>Oceanospirillaceae</taxon>
        <taxon>Litoribacillus</taxon>
    </lineage>
</organism>
<dbReference type="InterPro" id="IPR007712">
    <property type="entry name" value="RelE/ParE_toxin"/>
</dbReference>
<evidence type="ECO:0000313" key="4">
    <source>
        <dbReference type="Proteomes" id="UP001501565"/>
    </source>
</evidence>
<evidence type="ECO:0008006" key="5">
    <source>
        <dbReference type="Google" id="ProtNLM"/>
    </source>
</evidence>
<dbReference type="NCBIfam" id="TIGR02385">
    <property type="entry name" value="RelE_StbE"/>
    <property type="match status" value="1"/>
</dbReference>
<dbReference type="RefSeq" id="WP_344794282.1">
    <property type="nucleotide sequence ID" value="NZ_BAABBN010000002.1"/>
</dbReference>
<comment type="caution">
    <text evidence="3">The sequence shown here is derived from an EMBL/GenBank/DDBJ whole genome shotgun (WGS) entry which is preliminary data.</text>
</comment>
<keyword evidence="2" id="KW-1277">Toxin-antitoxin system</keyword>